<accession>A0A1G6HXS1</accession>
<name>A0A1G6HXS1_9ACTN</name>
<protein>
    <submittedName>
        <fullName evidence="3">2-C-methyl-D-erythritol 4-phosphate cytidylyltransferase</fullName>
    </submittedName>
</protein>
<dbReference type="Gene3D" id="3.90.550.10">
    <property type="entry name" value="Spore Coat Polysaccharide Biosynthesis Protein SpsA, Chain A"/>
    <property type="match status" value="1"/>
</dbReference>
<keyword evidence="4" id="KW-1185">Reference proteome</keyword>
<organism evidence="3 4">
    <name type="scientific">Parafannyhessea umbonata</name>
    <dbReference type="NCBI Taxonomy" id="604330"/>
    <lineage>
        <taxon>Bacteria</taxon>
        <taxon>Bacillati</taxon>
        <taxon>Actinomycetota</taxon>
        <taxon>Coriobacteriia</taxon>
        <taxon>Coriobacteriales</taxon>
        <taxon>Atopobiaceae</taxon>
        <taxon>Parafannyhessea</taxon>
    </lineage>
</organism>
<dbReference type="Pfam" id="PF01128">
    <property type="entry name" value="IspD"/>
    <property type="match status" value="1"/>
</dbReference>
<dbReference type="InterPro" id="IPR018294">
    <property type="entry name" value="ISPD_synthase_CS"/>
</dbReference>
<keyword evidence="2 3" id="KW-0548">Nucleotidyltransferase</keyword>
<keyword evidence="1 3" id="KW-0808">Transferase</keyword>
<evidence type="ECO:0000313" key="3">
    <source>
        <dbReference type="EMBL" id="SDB99099.1"/>
    </source>
</evidence>
<gene>
    <name evidence="3" type="ORF">SAMN04487824_101221</name>
</gene>
<dbReference type="SUPFAM" id="SSF53448">
    <property type="entry name" value="Nucleotide-diphospho-sugar transferases"/>
    <property type="match status" value="1"/>
</dbReference>
<evidence type="ECO:0000256" key="2">
    <source>
        <dbReference type="ARBA" id="ARBA00022695"/>
    </source>
</evidence>
<dbReference type="PROSITE" id="PS01295">
    <property type="entry name" value="ISPD"/>
    <property type="match status" value="1"/>
</dbReference>
<evidence type="ECO:0000313" key="4">
    <source>
        <dbReference type="Proteomes" id="UP000198528"/>
    </source>
</evidence>
<proteinExistence type="predicted"/>
<dbReference type="GO" id="GO:0050518">
    <property type="term" value="F:2-C-methyl-D-erythritol 4-phosphate cytidylyltransferase activity"/>
    <property type="evidence" value="ECO:0007669"/>
    <property type="project" value="TreeGrafter"/>
</dbReference>
<dbReference type="RefSeq" id="WP_090844607.1">
    <property type="nucleotide sequence ID" value="NZ_FMZL01000001.1"/>
</dbReference>
<dbReference type="PANTHER" id="PTHR32125">
    <property type="entry name" value="2-C-METHYL-D-ERYTHRITOL 4-PHOSPHATE CYTIDYLYLTRANSFERASE, CHLOROPLASTIC"/>
    <property type="match status" value="1"/>
</dbReference>
<dbReference type="AlphaFoldDB" id="A0A1G6HXS1"/>
<dbReference type="CDD" id="cd02516">
    <property type="entry name" value="CDP-ME_synthetase"/>
    <property type="match status" value="1"/>
</dbReference>
<dbReference type="EMBL" id="FMZL01000001">
    <property type="protein sequence ID" value="SDB99099.1"/>
    <property type="molecule type" value="Genomic_DNA"/>
</dbReference>
<dbReference type="PANTHER" id="PTHR32125:SF4">
    <property type="entry name" value="2-C-METHYL-D-ERYTHRITOL 4-PHOSPHATE CYTIDYLYLTRANSFERASE, CHLOROPLASTIC"/>
    <property type="match status" value="1"/>
</dbReference>
<dbReference type="FunFam" id="3.90.550.10:FF:000003">
    <property type="entry name" value="2-C-methyl-D-erythritol 4-phosphate cytidylyltransferase"/>
    <property type="match status" value="1"/>
</dbReference>
<dbReference type="Proteomes" id="UP000198528">
    <property type="component" value="Unassembled WGS sequence"/>
</dbReference>
<reference evidence="4" key="1">
    <citation type="submission" date="2016-10" db="EMBL/GenBank/DDBJ databases">
        <authorList>
            <person name="Varghese N."/>
            <person name="Submissions S."/>
        </authorList>
    </citation>
    <scope>NUCLEOTIDE SEQUENCE [LARGE SCALE GENOMIC DNA]</scope>
    <source>
        <strain evidence="4">DSM 22619</strain>
    </source>
</reference>
<dbReference type="GO" id="GO:0008299">
    <property type="term" value="P:isoprenoid biosynthetic process"/>
    <property type="evidence" value="ECO:0007669"/>
    <property type="project" value="InterPro"/>
</dbReference>
<dbReference type="InterPro" id="IPR029044">
    <property type="entry name" value="Nucleotide-diphossugar_trans"/>
</dbReference>
<dbReference type="InterPro" id="IPR034683">
    <property type="entry name" value="IspD/TarI"/>
</dbReference>
<dbReference type="InterPro" id="IPR050088">
    <property type="entry name" value="IspD/TarI_cytidylyltransf_bact"/>
</dbReference>
<sequence>MEENRTVDALIFAGGVGRRMGAGSRPKQFLELGGKPIIAYTLDHFEQCERVTGITVACLPDWIDYLEEIVRRQGYRTPITIVPGGKTGFESRLNALEEIHSRHPEDEGAIVLVHDGVRPLINADTISDCIDATIEHHCVATTAPCVETVIVQDEDGKVVKVEDRSRCFLARAPQGFFTNELYRAHLRARDEKRDFVDSVSLMSYYGYDVFTVLGPAENIKVTTPTDYFAFKSFVDERDMRMLWEGRNQ</sequence>
<evidence type="ECO:0000256" key="1">
    <source>
        <dbReference type="ARBA" id="ARBA00022679"/>
    </source>
</evidence>